<dbReference type="SUPFAM" id="SSF54791">
    <property type="entry name" value="Eukaryotic type KH-domain (KH-domain type I)"/>
    <property type="match status" value="1"/>
</dbReference>
<dbReference type="InterPro" id="IPR004088">
    <property type="entry name" value="KH_dom_type_1"/>
</dbReference>
<dbReference type="GO" id="GO:0003723">
    <property type="term" value="F:RNA binding"/>
    <property type="evidence" value="ECO:0007669"/>
    <property type="project" value="UniProtKB-UniRule"/>
</dbReference>
<evidence type="ECO:0000259" key="8">
    <source>
        <dbReference type="PROSITE" id="PS51831"/>
    </source>
</evidence>
<dbReference type="InterPro" id="IPR017705">
    <property type="entry name" value="Ribonuclease_Y"/>
</dbReference>
<dbReference type="GO" id="GO:0004521">
    <property type="term" value="F:RNA endonuclease activity"/>
    <property type="evidence" value="ECO:0007669"/>
    <property type="project" value="UniProtKB-UniRule"/>
</dbReference>
<dbReference type="InterPro" id="IPR036612">
    <property type="entry name" value="KH_dom_type_1_sf"/>
</dbReference>
<keyword evidence="5" id="KW-0812">Transmembrane</keyword>
<keyword evidence="3 5" id="KW-0378">Hydrolase</keyword>
<proteinExistence type="inferred from homology"/>
<dbReference type="InterPro" id="IPR003607">
    <property type="entry name" value="HD/PDEase_dom"/>
</dbReference>
<dbReference type="PANTHER" id="PTHR12826:SF15">
    <property type="entry name" value="RIBONUCLEASE Y"/>
    <property type="match status" value="1"/>
</dbReference>
<dbReference type="GO" id="GO:0005886">
    <property type="term" value="C:plasma membrane"/>
    <property type="evidence" value="ECO:0007669"/>
    <property type="project" value="UniProtKB-SubCell"/>
</dbReference>
<keyword evidence="2 5" id="KW-0255">Endonuclease</keyword>
<evidence type="ECO:0000256" key="4">
    <source>
        <dbReference type="ARBA" id="ARBA00022884"/>
    </source>
</evidence>
<dbReference type="NCBIfam" id="TIGR00277">
    <property type="entry name" value="HDIG"/>
    <property type="match status" value="1"/>
</dbReference>
<dbReference type="Pfam" id="PF00013">
    <property type="entry name" value="KH_1"/>
    <property type="match status" value="1"/>
</dbReference>
<comment type="subcellular location">
    <subcellularLocation>
        <location evidence="5">Cell membrane</location>
        <topology evidence="5">Single-pass membrane protein</topology>
    </subcellularLocation>
</comment>
<keyword evidence="5" id="KW-1003">Cell membrane</keyword>
<dbReference type="Pfam" id="PF01966">
    <property type="entry name" value="HD"/>
    <property type="match status" value="1"/>
</dbReference>
<dbReference type="GO" id="GO:0016787">
    <property type="term" value="F:hydrolase activity"/>
    <property type="evidence" value="ECO:0007669"/>
    <property type="project" value="UniProtKB-KW"/>
</dbReference>
<keyword evidence="1 5" id="KW-0540">Nuclease</keyword>
<evidence type="ECO:0000256" key="3">
    <source>
        <dbReference type="ARBA" id="ARBA00022801"/>
    </source>
</evidence>
<dbReference type="InterPro" id="IPR022711">
    <property type="entry name" value="RNase_Y_N"/>
</dbReference>
<name>A0A9D5K8P9_UNCW3</name>
<dbReference type="CDD" id="cd22431">
    <property type="entry name" value="KH-I_RNaseY"/>
    <property type="match status" value="1"/>
</dbReference>
<dbReference type="PROSITE" id="PS51831">
    <property type="entry name" value="HD"/>
    <property type="match status" value="1"/>
</dbReference>
<dbReference type="HAMAP" id="MF_00335">
    <property type="entry name" value="RNase_Y"/>
    <property type="match status" value="1"/>
</dbReference>
<organism evidence="9 10">
    <name type="scientific">candidate division WOR-3 bacterium</name>
    <dbReference type="NCBI Taxonomy" id="2052148"/>
    <lineage>
        <taxon>Bacteria</taxon>
        <taxon>Bacteria division WOR-3</taxon>
    </lineage>
</organism>
<evidence type="ECO:0000256" key="6">
    <source>
        <dbReference type="NCBIfam" id="TIGR03319"/>
    </source>
</evidence>
<sequence>MVEFIWRINMPEWIWIPIGISSALVTLVIGFVLYQIFGVRRLADTKVRANRIIKDAEKEADRIIKEAEVEGKDRWFKQKENLEKETSTMRKDIEKQAKKVSEREAMLERRSHYLTERESTLIRNEKYLANLERLLKTKMERYDQLIEEENKRLEKTALISKQKAKKELLKNLRKQVDLEALQMVKDIKERARTEAERTAKEIISQAIQKVSLSHWTESTVSVVELPTDELKGRIIGREGRNIRTFETLSGVEVLVDDTPGAVIISAFDPIRREKAKLTLERLISDGRIHPARIEEVFQEVEKELLVHIKELGEEAAAELGILGLHSELFNYIGRMKYRSSYGQNLLQHSREVAHLCLQMACELKLDPQTAARAGLLHDIGKVAETSMEGPHAEIGARIAAQYGEDETVVNAIAAHHEEVPMENPYSFLVATADAISGSRPGARRETLEAYLKRLERLENIAVSFEGVEKAYAIQAGREVRVLVQPDIISDLEVEEMGSKIVHQIQNELKYPGYIKVVVIREVRNVEYAK</sequence>
<dbReference type="CDD" id="cd00077">
    <property type="entry name" value="HDc"/>
    <property type="match status" value="1"/>
</dbReference>
<feature type="transmembrane region" description="Helical" evidence="5">
    <location>
        <begin position="14"/>
        <end position="37"/>
    </location>
</feature>
<dbReference type="NCBIfam" id="TIGR03319">
    <property type="entry name" value="RNase_Y"/>
    <property type="match status" value="1"/>
</dbReference>
<feature type="domain" description="HD" evidence="8">
    <location>
        <begin position="345"/>
        <end position="438"/>
    </location>
</feature>
<evidence type="ECO:0000256" key="5">
    <source>
        <dbReference type="HAMAP-Rule" id="MF_00335"/>
    </source>
</evidence>
<dbReference type="InterPro" id="IPR006675">
    <property type="entry name" value="HDIG_dom"/>
</dbReference>
<dbReference type="SUPFAM" id="SSF109604">
    <property type="entry name" value="HD-domain/PDEase-like"/>
    <property type="match status" value="1"/>
</dbReference>
<evidence type="ECO:0000256" key="7">
    <source>
        <dbReference type="SAM" id="Coils"/>
    </source>
</evidence>
<keyword evidence="5" id="KW-1133">Transmembrane helix</keyword>
<dbReference type="EC" id="3.1.-.-" evidence="5 6"/>
<evidence type="ECO:0000313" key="10">
    <source>
        <dbReference type="Proteomes" id="UP000630660"/>
    </source>
</evidence>
<comment type="function">
    <text evidence="5">Endoribonuclease that initiates mRNA decay.</text>
</comment>
<evidence type="ECO:0000256" key="2">
    <source>
        <dbReference type="ARBA" id="ARBA00022759"/>
    </source>
</evidence>
<dbReference type="PROSITE" id="PS50084">
    <property type="entry name" value="KH_TYPE_1"/>
    <property type="match status" value="1"/>
</dbReference>
<dbReference type="PANTHER" id="PTHR12826">
    <property type="entry name" value="RIBONUCLEASE Y"/>
    <property type="match status" value="1"/>
</dbReference>
<dbReference type="Gene3D" id="1.10.3210.10">
    <property type="entry name" value="Hypothetical protein af1432"/>
    <property type="match status" value="1"/>
</dbReference>
<keyword evidence="4 5" id="KW-0694">RNA-binding</keyword>
<dbReference type="Proteomes" id="UP000630660">
    <property type="component" value="Unassembled WGS sequence"/>
</dbReference>
<keyword evidence="7" id="KW-0175">Coiled coil</keyword>
<dbReference type="AlphaFoldDB" id="A0A9D5K8P9"/>
<dbReference type="InterPro" id="IPR004087">
    <property type="entry name" value="KH_dom"/>
</dbReference>
<protein>
    <recommendedName>
        <fullName evidence="5 6">Ribonuclease Y</fullName>
        <shortName evidence="5">RNase Y</shortName>
        <ecNumber evidence="5 6">3.1.-.-</ecNumber>
    </recommendedName>
</protein>
<evidence type="ECO:0000313" key="9">
    <source>
        <dbReference type="EMBL" id="MBD3364388.1"/>
    </source>
</evidence>
<keyword evidence="5" id="KW-0472">Membrane</keyword>
<dbReference type="Gene3D" id="3.30.1370.10">
    <property type="entry name" value="K Homology domain, type 1"/>
    <property type="match status" value="1"/>
</dbReference>
<reference evidence="9" key="1">
    <citation type="submission" date="2019-11" db="EMBL/GenBank/DDBJ databases">
        <title>Microbial mats filling the niche in hypersaline microbial mats.</title>
        <authorList>
            <person name="Wong H.L."/>
            <person name="Macleod F.I."/>
            <person name="White R.A. III"/>
            <person name="Burns B.P."/>
        </authorList>
    </citation>
    <scope>NUCLEOTIDE SEQUENCE</scope>
    <source>
        <strain evidence="9">Bin_327</strain>
    </source>
</reference>
<dbReference type="FunFam" id="1.10.3210.10:FF:000013">
    <property type="entry name" value="Ribonuclease Y"/>
    <property type="match status" value="1"/>
</dbReference>
<dbReference type="Pfam" id="PF12072">
    <property type="entry name" value="RNase_Y_N"/>
    <property type="match status" value="1"/>
</dbReference>
<comment type="similarity">
    <text evidence="5">Belongs to the RNase Y family.</text>
</comment>
<feature type="coiled-coil region" evidence="7">
    <location>
        <begin position="39"/>
        <end position="148"/>
    </location>
</feature>
<accession>A0A9D5K8P9</accession>
<comment type="caution">
    <text evidence="9">The sequence shown here is derived from an EMBL/GenBank/DDBJ whole genome shotgun (WGS) entry which is preliminary data.</text>
</comment>
<dbReference type="EMBL" id="WJKJ01000134">
    <property type="protein sequence ID" value="MBD3364388.1"/>
    <property type="molecule type" value="Genomic_DNA"/>
</dbReference>
<dbReference type="InterPro" id="IPR006674">
    <property type="entry name" value="HD_domain"/>
</dbReference>
<dbReference type="SMART" id="SM00322">
    <property type="entry name" value="KH"/>
    <property type="match status" value="1"/>
</dbReference>
<gene>
    <name evidence="5 9" type="primary">rny</name>
    <name evidence="9" type="ORF">GF359_04140</name>
</gene>
<evidence type="ECO:0000256" key="1">
    <source>
        <dbReference type="ARBA" id="ARBA00022722"/>
    </source>
</evidence>
<dbReference type="GO" id="GO:0006402">
    <property type="term" value="P:mRNA catabolic process"/>
    <property type="evidence" value="ECO:0007669"/>
    <property type="project" value="UniProtKB-UniRule"/>
</dbReference>
<dbReference type="SMART" id="SM00471">
    <property type="entry name" value="HDc"/>
    <property type="match status" value="1"/>
</dbReference>